<protein>
    <recommendedName>
        <fullName evidence="2">histidine kinase</fullName>
        <ecNumber evidence="2">2.7.13.3</ecNumber>
    </recommendedName>
</protein>
<accession>A0ABT5QJX3</accession>
<dbReference type="SMART" id="SM00448">
    <property type="entry name" value="REC"/>
    <property type="match status" value="1"/>
</dbReference>
<feature type="transmembrane region" description="Helical" evidence="5">
    <location>
        <begin position="223"/>
        <end position="242"/>
    </location>
</feature>
<name>A0ABT5QJX3_9GAMM</name>
<feature type="transmembrane region" description="Helical" evidence="5">
    <location>
        <begin position="114"/>
        <end position="131"/>
    </location>
</feature>
<dbReference type="Proteomes" id="UP001149821">
    <property type="component" value="Unassembled WGS sequence"/>
</dbReference>
<evidence type="ECO:0000259" key="6">
    <source>
        <dbReference type="PROSITE" id="PS50109"/>
    </source>
</evidence>
<comment type="catalytic activity">
    <reaction evidence="1">
        <text>ATP + protein L-histidine = ADP + protein N-phospho-L-histidine.</text>
        <dbReference type="EC" id="2.7.13.3"/>
    </reaction>
</comment>
<keyword evidence="3 4" id="KW-0597">Phosphoprotein</keyword>
<sequence>MSDWVSISSENSVAILLVSIALFVMLWASYFVIALTKKRSGLSPPLYVPYTLYTMFISVWILSNAYFQSYLLVETSRAVALWMAMIANIASGLAFCFAYLFSCRLRSEQDGYKISRWQWCIFSCSVLTIILTNTSPGLSVVSVDVEDIGQFIIHFGAVAWVFFACLFLVIVLTLRNFILSSKSPSMLKRVKSSYMVFGMVAFIFSTFVAHFAIPVLFNDFSVTWVPPALSIVEALMVGYALLSDRFYSFRYVCLQVASFSSNAMLYIIPATLITNLCQNQNIAPPIAAATLISGLFWLKTHAFFLRKFNHLIYHQKGNPVENISKLTNDFRYSTELAIEKLNTLLNAKSGQIQAVGKNAENVALLLYFQGNRTILVRDELEYQVSHSQSSNKDALKQIANEMRNKDISLVLPITDEQDDIVYLYVVSKNPKESLITSEEILGLQKLFAVANRFIVTEQKIRTSHVLAGSIAHEIRNPLTKINYHFERINADMFGIDKDEPHSIASPEMQKIYHELVEGKKAVQLGNRFIDAMLSELNGEGISTSLFKTYSAAELTSQAINDFSFNSEQDKQRVVFNKQSDFVFHGSDTLYSFVIFNLLKNAVYYFDSHPNSNVNIRFGSTTEKHQVRVIDTGPGISKEQQAHIFDEYYSQGKSKGNGLGLAYCRRVMESFGGNIEVRSVPGVFTEFVLTFPSLDTSNLNAAVVKNLTQNLNGKSCLVVSDSNTYALLSSELLLLGTQTTWLSENTSIHAPMTTRSYDFILIDTDHIEFSNDIIKRLRSGELGHQAQITPIWLLAQPNTCDPIVDNYIISNLAQGKIDSINHRESFLHSLDTVINDGGLHQVGCLIGKRVLVVDDMQVNRLLVQGYLATEGVDVVHASSGQEAILKAKMERLDLILMDIRMPGMDGIEATKSIRQCSQGIPVIALSGEYTSDTLLSIDDTMDDHLVKPVTKQQLVKMLIKWLVSPSHSRLDSRRSNQV</sequence>
<feature type="transmembrane region" description="Helical" evidence="5">
    <location>
        <begin position="47"/>
        <end position="67"/>
    </location>
</feature>
<evidence type="ECO:0000313" key="9">
    <source>
        <dbReference type="Proteomes" id="UP001149821"/>
    </source>
</evidence>
<keyword evidence="5" id="KW-0812">Transmembrane</keyword>
<feature type="domain" description="Response regulatory" evidence="7">
    <location>
        <begin position="848"/>
        <end position="961"/>
    </location>
</feature>
<feature type="transmembrane region" description="Helical" evidence="5">
    <location>
        <begin position="151"/>
        <end position="174"/>
    </location>
</feature>
<dbReference type="InterPro" id="IPR005467">
    <property type="entry name" value="His_kinase_dom"/>
</dbReference>
<dbReference type="PANTHER" id="PTHR43719">
    <property type="entry name" value="TWO-COMPONENT HISTIDINE KINASE"/>
    <property type="match status" value="1"/>
</dbReference>
<feature type="transmembrane region" description="Helical" evidence="5">
    <location>
        <begin position="79"/>
        <end position="102"/>
    </location>
</feature>
<dbReference type="InterPro" id="IPR050956">
    <property type="entry name" value="2C_system_His_kinase"/>
</dbReference>
<dbReference type="PROSITE" id="PS50110">
    <property type="entry name" value="RESPONSE_REGULATORY"/>
    <property type="match status" value="1"/>
</dbReference>
<dbReference type="RefSeq" id="WP_274141507.1">
    <property type="nucleotide sequence ID" value="NZ_JAJUBB010000004.1"/>
</dbReference>
<dbReference type="PROSITE" id="PS50109">
    <property type="entry name" value="HIS_KIN"/>
    <property type="match status" value="1"/>
</dbReference>
<dbReference type="Gene3D" id="3.40.50.2300">
    <property type="match status" value="1"/>
</dbReference>
<evidence type="ECO:0000256" key="1">
    <source>
        <dbReference type="ARBA" id="ARBA00000085"/>
    </source>
</evidence>
<evidence type="ECO:0000259" key="7">
    <source>
        <dbReference type="PROSITE" id="PS50110"/>
    </source>
</evidence>
<dbReference type="SUPFAM" id="SSF52172">
    <property type="entry name" value="CheY-like"/>
    <property type="match status" value="1"/>
</dbReference>
<feature type="modified residue" description="4-aspartylphosphate" evidence="4">
    <location>
        <position position="897"/>
    </location>
</feature>
<dbReference type="SUPFAM" id="SSF55874">
    <property type="entry name" value="ATPase domain of HSP90 chaperone/DNA topoisomerase II/histidine kinase"/>
    <property type="match status" value="1"/>
</dbReference>
<keyword evidence="9" id="KW-1185">Reference proteome</keyword>
<feature type="transmembrane region" description="Helical" evidence="5">
    <location>
        <begin position="249"/>
        <end position="270"/>
    </location>
</feature>
<keyword evidence="5" id="KW-0472">Membrane</keyword>
<dbReference type="PRINTS" id="PR00344">
    <property type="entry name" value="BCTRLSENSOR"/>
</dbReference>
<dbReference type="Pfam" id="PF02518">
    <property type="entry name" value="HATPase_c"/>
    <property type="match status" value="1"/>
</dbReference>
<dbReference type="InterPro" id="IPR036890">
    <property type="entry name" value="HATPase_C_sf"/>
</dbReference>
<dbReference type="SMART" id="SM00387">
    <property type="entry name" value="HATPase_c"/>
    <property type="match status" value="1"/>
</dbReference>
<evidence type="ECO:0000313" key="8">
    <source>
        <dbReference type="EMBL" id="MDD1781159.1"/>
    </source>
</evidence>
<gene>
    <name evidence="8" type="ORF">LRP49_08065</name>
</gene>
<feature type="transmembrane region" description="Helical" evidence="5">
    <location>
        <begin position="194"/>
        <end position="217"/>
    </location>
</feature>
<dbReference type="Pfam" id="PF00072">
    <property type="entry name" value="Response_reg"/>
    <property type="match status" value="1"/>
</dbReference>
<feature type="domain" description="Histidine kinase" evidence="6">
    <location>
        <begin position="469"/>
        <end position="694"/>
    </location>
</feature>
<dbReference type="InterPro" id="IPR036097">
    <property type="entry name" value="HisK_dim/P_sf"/>
</dbReference>
<evidence type="ECO:0000256" key="4">
    <source>
        <dbReference type="PROSITE-ProRule" id="PRU00169"/>
    </source>
</evidence>
<evidence type="ECO:0000256" key="3">
    <source>
        <dbReference type="ARBA" id="ARBA00022553"/>
    </source>
</evidence>
<reference evidence="8" key="1">
    <citation type="submission" date="2021-12" db="EMBL/GenBank/DDBJ databases">
        <title>Enterovibrio ZSDZ35 sp. nov. and Enterovibrio ZSDZ42 sp. nov., isolated from coastal seawater in Qingdao.</title>
        <authorList>
            <person name="Zhang P."/>
        </authorList>
    </citation>
    <scope>NUCLEOTIDE SEQUENCE</scope>
    <source>
        <strain evidence="8">ZSDZ35</strain>
    </source>
</reference>
<keyword evidence="5" id="KW-1133">Transmembrane helix</keyword>
<dbReference type="Gene3D" id="3.30.565.10">
    <property type="entry name" value="Histidine kinase-like ATPase, C-terminal domain"/>
    <property type="match status" value="1"/>
</dbReference>
<dbReference type="EMBL" id="JAJUBB010000004">
    <property type="protein sequence ID" value="MDD1781159.1"/>
    <property type="molecule type" value="Genomic_DNA"/>
</dbReference>
<dbReference type="InterPro" id="IPR011006">
    <property type="entry name" value="CheY-like_superfamily"/>
</dbReference>
<evidence type="ECO:0000256" key="2">
    <source>
        <dbReference type="ARBA" id="ARBA00012438"/>
    </source>
</evidence>
<proteinExistence type="predicted"/>
<dbReference type="InterPro" id="IPR001789">
    <property type="entry name" value="Sig_transdc_resp-reg_receiver"/>
</dbReference>
<dbReference type="PANTHER" id="PTHR43719:SF28">
    <property type="entry name" value="PEROXIDE STRESS-ACTIVATED HISTIDINE KINASE MAK1-RELATED"/>
    <property type="match status" value="1"/>
</dbReference>
<feature type="transmembrane region" description="Helical" evidence="5">
    <location>
        <begin position="12"/>
        <end position="35"/>
    </location>
</feature>
<dbReference type="EC" id="2.7.13.3" evidence="2"/>
<comment type="caution">
    <text evidence="8">The sequence shown here is derived from an EMBL/GenBank/DDBJ whole genome shotgun (WGS) entry which is preliminary data.</text>
</comment>
<dbReference type="SUPFAM" id="SSF47384">
    <property type="entry name" value="Homodimeric domain of signal transducing histidine kinase"/>
    <property type="match status" value="1"/>
</dbReference>
<dbReference type="InterPro" id="IPR003594">
    <property type="entry name" value="HATPase_dom"/>
</dbReference>
<organism evidence="8 9">
    <name type="scientific">Enterovibrio qingdaonensis</name>
    <dbReference type="NCBI Taxonomy" id="2899818"/>
    <lineage>
        <taxon>Bacteria</taxon>
        <taxon>Pseudomonadati</taxon>
        <taxon>Pseudomonadota</taxon>
        <taxon>Gammaproteobacteria</taxon>
        <taxon>Vibrionales</taxon>
        <taxon>Vibrionaceae</taxon>
        <taxon>Enterovibrio</taxon>
    </lineage>
</organism>
<dbReference type="InterPro" id="IPR004358">
    <property type="entry name" value="Sig_transdc_His_kin-like_C"/>
</dbReference>
<evidence type="ECO:0000256" key="5">
    <source>
        <dbReference type="SAM" id="Phobius"/>
    </source>
</evidence>
<dbReference type="CDD" id="cd17546">
    <property type="entry name" value="REC_hyHK_CKI1_RcsC-like"/>
    <property type="match status" value="1"/>
</dbReference>
<dbReference type="CDD" id="cd00075">
    <property type="entry name" value="HATPase"/>
    <property type="match status" value="1"/>
</dbReference>